<comment type="caution">
    <text evidence="1">The sequence shown here is derived from an EMBL/GenBank/DDBJ whole genome shotgun (WGS) entry which is preliminary data.</text>
</comment>
<organism evidence="1 2">
    <name type="scientific">Tenacibaculum geojense</name>
    <dbReference type="NCBI Taxonomy" id="915352"/>
    <lineage>
        <taxon>Bacteria</taxon>
        <taxon>Pseudomonadati</taxon>
        <taxon>Bacteroidota</taxon>
        <taxon>Flavobacteriia</taxon>
        <taxon>Flavobacteriales</taxon>
        <taxon>Flavobacteriaceae</taxon>
        <taxon>Tenacibaculum</taxon>
    </lineage>
</organism>
<name>A0ABW3JS69_9FLAO</name>
<dbReference type="Proteomes" id="UP001597062">
    <property type="component" value="Unassembled WGS sequence"/>
</dbReference>
<protein>
    <recommendedName>
        <fullName evidence="3">Lipoprotein</fullName>
    </recommendedName>
</protein>
<gene>
    <name evidence="1" type="ORF">ACFQ1U_07315</name>
</gene>
<dbReference type="EMBL" id="JBHTJR010000044">
    <property type="protein sequence ID" value="MFD0993010.1"/>
    <property type="molecule type" value="Genomic_DNA"/>
</dbReference>
<reference evidence="2" key="1">
    <citation type="journal article" date="2019" name="Int. J. Syst. Evol. Microbiol.">
        <title>The Global Catalogue of Microorganisms (GCM) 10K type strain sequencing project: providing services to taxonomists for standard genome sequencing and annotation.</title>
        <authorList>
            <consortium name="The Broad Institute Genomics Platform"/>
            <consortium name="The Broad Institute Genome Sequencing Center for Infectious Disease"/>
            <person name="Wu L."/>
            <person name="Ma J."/>
        </authorList>
    </citation>
    <scope>NUCLEOTIDE SEQUENCE [LARGE SCALE GENOMIC DNA]</scope>
    <source>
        <strain evidence="2">CCUG 60527</strain>
    </source>
</reference>
<evidence type="ECO:0000313" key="2">
    <source>
        <dbReference type="Proteomes" id="UP001597062"/>
    </source>
</evidence>
<accession>A0ABW3JS69</accession>
<evidence type="ECO:0000313" key="1">
    <source>
        <dbReference type="EMBL" id="MFD0993010.1"/>
    </source>
</evidence>
<evidence type="ECO:0008006" key="3">
    <source>
        <dbReference type="Google" id="ProtNLM"/>
    </source>
</evidence>
<dbReference type="PROSITE" id="PS51257">
    <property type="entry name" value="PROKAR_LIPOPROTEIN"/>
    <property type="match status" value="1"/>
</dbReference>
<dbReference type="RefSeq" id="WP_386106854.1">
    <property type="nucleotide sequence ID" value="NZ_JBHTJR010000044.1"/>
</dbReference>
<sequence>MKTIKLVTAFACITMLTSCEKKEKKENIKTNVYAIIENNDSCLASSSWFAMDSLTGKRKTEAPKEGKSSVFGNNKTVSNCDFHQWSWQKFLWLTNDVSGEPLFLKELIQVDNQNTPVKQLNGNQKIILTATDNVQATGDILKTNKSFSVDNNSYDVYYSIHVNNILHKSIEKYAVMDKDKYTDATFPVGSLELKVAWVDAKAIKDNSSYFITNAVLNGEDTKIALLGMHVVGLVYNHPEFIWATFEHDDLVPYYNWKETTTNDIPVTTKNNKLFFNKNATGTIDNLASHYKNPSKDSSNVFAVNKYGVPRTSKNGYLKTSQDGKTNYDNIEAINKNVKSQLKDIWKNYYYNGSIWIDTEGYSYPTEQAKLLNELGSDLSNSAPNKLTRGSVAAYNITMETFEQLGFNPPATIHEQSVTTMGNCFSCHSSSKKGSPLTISHIFNGAVSRIKGLSKKETKQKHLNEVLDFVNTLE</sequence>
<proteinExistence type="predicted"/>
<keyword evidence="2" id="KW-1185">Reference proteome</keyword>